<protein>
    <submittedName>
        <fullName evidence="1">Uncharacterized protein</fullName>
    </submittedName>
</protein>
<organism evidence="1 2">
    <name type="scientific">Bradyrhizobium neotropicale</name>
    <dbReference type="NCBI Taxonomy" id="1497615"/>
    <lineage>
        <taxon>Bacteria</taxon>
        <taxon>Pseudomonadati</taxon>
        <taxon>Pseudomonadota</taxon>
        <taxon>Alphaproteobacteria</taxon>
        <taxon>Hyphomicrobiales</taxon>
        <taxon>Nitrobacteraceae</taxon>
        <taxon>Bradyrhizobium</taxon>
    </lineage>
</organism>
<sequence length="74" mass="8605">MSYLGTQLDLLLNQEKPLQQKLWTISDEILNLKGKDERQARDGDLVAAAREVIDFKWEKIKDEMRGTSPPLRSY</sequence>
<proteinExistence type="predicted"/>
<evidence type="ECO:0000313" key="1">
    <source>
        <dbReference type="EMBL" id="OAF19652.1"/>
    </source>
</evidence>
<keyword evidence="2" id="KW-1185">Reference proteome</keyword>
<name>A0A176ZID6_9BRAD</name>
<evidence type="ECO:0000313" key="2">
    <source>
        <dbReference type="Proteomes" id="UP000077173"/>
    </source>
</evidence>
<dbReference type="RefSeq" id="WP_063676562.1">
    <property type="nucleotide sequence ID" value="NZ_LSEF01000023.1"/>
</dbReference>
<gene>
    <name evidence="1" type="ORF">AXW67_36210</name>
</gene>
<dbReference type="GeneID" id="32584720"/>
<dbReference type="EMBL" id="LSEF01000023">
    <property type="protein sequence ID" value="OAF19652.1"/>
    <property type="molecule type" value="Genomic_DNA"/>
</dbReference>
<reference evidence="1 2" key="1">
    <citation type="submission" date="2016-02" db="EMBL/GenBank/DDBJ databases">
        <title>Draft genome sequence of the strain BR 10247T Bradyrhizobium neotropicale isolated from nodules of Centrolobium paraense.</title>
        <authorList>
            <person name="Simoes-Araujo J.L."/>
            <person name="Barauna A.C."/>
            <person name="Silva K."/>
            <person name="Zilli J.E."/>
        </authorList>
    </citation>
    <scope>NUCLEOTIDE SEQUENCE [LARGE SCALE GENOMIC DNA]</scope>
    <source>
        <strain evidence="1 2">BR 10247</strain>
    </source>
</reference>
<accession>A0A176ZID6</accession>
<dbReference type="Proteomes" id="UP000077173">
    <property type="component" value="Unassembled WGS sequence"/>
</dbReference>
<dbReference type="AlphaFoldDB" id="A0A176ZID6"/>
<comment type="caution">
    <text evidence="1">The sequence shown here is derived from an EMBL/GenBank/DDBJ whole genome shotgun (WGS) entry which is preliminary data.</text>
</comment>